<protein>
    <recommendedName>
        <fullName evidence="4">Bacterial Pleckstrin homology domain-containing protein</fullName>
    </recommendedName>
</protein>
<gene>
    <name evidence="2" type="ORF">EF810_00625</name>
</gene>
<reference evidence="2 3" key="1">
    <citation type="journal article" date="2019" name="Nat. Microbiol.">
        <title>Wide diversity of methane and short-chain alkane metabolisms in uncultured archaea.</title>
        <authorList>
            <person name="Borrel G."/>
            <person name="Adam P.S."/>
            <person name="McKay L.J."/>
            <person name="Chen L.X."/>
            <person name="Sierra-Garcia I.N."/>
            <person name="Sieber C.M."/>
            <person name="Letourneur Q."/>
            <person name="Ghozlane A."/>
            <person name="Andersen G.L."/>
            <person name="Li W.J."/>
            <person name="Hallam S.J."/>
            <person name="Muyzer G."/>
            <person name="de Oliveira V.M."/>
            <person name="Inskeep W.P."/>
            <person name="Banfield J.F."/>
            <person name="Gribaldo S."/>
        </authorList>
    </citation>
    <scope>NUCLEOTIDE SEQUENCE [LARGE SCALE GENOMIC DNA]</scope>
    <source>
        <strain evidence="2">NM4</strain>
    </source>
</reference>
<dbReference type="Proteomes" id="UP000316217">
    <property type="component" value="Unassembled WGS sequence"/>
</dbReference>
<sequence length="137" mass="15554">MIPIIGILILIMAITIAVLLIIILYGFFSLKEVSVRENEDFLLIVRCAMKTWIIPVDEMELKDLWEVAKIRIAGISLPSAAYGIYYGPYGMVNVMARTKKGLLVRLRKGKLYFIGARNAEDIYSQYLRKKGEGIELP</sequence>
<comment type="caution">
    <text evidence="2">The sequence shown here is derived from an EMBL/GenBank/DDBJ whole genome shotgun (WGS) entry which is preliminary data.</text>
</comment>
<accession>A0A520KQ17</accession>
<evidence type="ECO:0000313" key="2">
    <source>
        <dbReference type="EMBL" id="RZN63544.1"/>
    </source>
</evidence>
<evidence type="ECO:0000313" key="3">
    <source>
        <dbReference type="Proteomes" id="UP000316217"/>
    </source>
</evidence>
<proteinExistence type="predicted"/>
<keyword evidence="1" id="KW-0472">Membrane</keyword>
<feature type="transmembrane region" description="Helical" evidence="1">
    <location>
        <begin position="6"/>
        <end position="28"/>
    </location>
</feature>
<dbReference type="EMBL" id="RXII01000011">
    <property type="protein sequence ID" value="RZN63544.1"/>
    <property type="molecule type" value="Genomic_DNA"/>
</dbReference>
<name>A0A520KQ17_9CREN</name>
<evidence type="ECO:0000256" key="1">
    <source>
        <dbReference type="SAM" id="Phobius"/>
    </source>
</evidence>
<keyword evidence="1" id="KW-1133">Transmembrane helix</keyword>
<dbReference type="AlphaFoldDB" id="A0A520KQ17"/>
<organism evidence="2 3">
    <name type="scientific">Candidatus Methanodesulfokora washburnensis</name>
    <dbReference type="NCBI Taxonomy" id="2478471"/>
    <lineage>
        <taxon>Archaea</taxon>
        <taxon>Thermoproteota</taxon>
        <taxon>Candidatus Korarchaeia</taxon>
        <taxon>Candidatus Korarchaeia incertae sedis</taxon>
        <taxon>Candidatus Methanodesulfokora</taxon>
    </lineage>
</organism>
<keyword evidence="1" id="KW-0812">Transmembrane</keyword>
<evidence type="ECO:0008006" key="4">
    <source>
        <dbReference type="Google" id="ProtNLM"/>
    </source>
</evidence>